<protein>
    <submittedName>
        <fullName evidence="2">Uncharacterized protein</fullName>
    </submittedName>
</protein>
<organism evidence="2">
    <name type="scientific">Odontella aurita</name>
    <dbReference type="NCBI Taxonomy" id="265563"/>
    <lineage>
        <taxon>Eukaryota</taxon>
        <taxon>Sar</taxon>
        <taxon>Stramenopiles</taxon>
        <taxon>Ochrophyta</taxon>
        <taxon>Bacillariophyta</taxon>
        <taxon>Mediophyceae</taxon>
        <taxon>Biddulphiophycidae</taxon>
        <taxon>Eupodiscales</taxon>
        <taxon>Odontellaceae</taxon>
        <taxon>Odontella</taxon>
    </lineage>
</organism>
<dbReference type="EMBL" id="HBKQ01017103">
    <property type="protein sequence ID" value="CAE2229948.1"/>
    <property type="molecule type" value="Transcribed_RNA"/>
</dbReference>
<dbReference type="AlphaFoldDB" id="A0A7S4IIC5"/>
<name>A0A7S4IIC5_9STRA</name>
<sequence>MSIPAKLPSVLIRYRREILGRVRCCPPMRVTATAAAQASVLPPPPRRNPPHGWPPTVKQNDDNSGRGHRDVDHPYPSLSRPPRRTTTRDSTKRSHTLSLSSELRSEGMGMVPFRKTVELVPASEQSLSLSTFTMIPPPTVAANAPLI</sequence>
<evidence type="ECO:0000313" key="2">
    <source>
        <dbReference type="EMBL" id="CAE2229948.1"/>
    </source>
</evidence>
<accession>A0A7S4IIC5</accession>
<feature type="region of interest" description="Disordered" evidence="1">
    <location>
        <begin position="35"/>
        <end position="103"/>
    </location>
</feature>
<proteinExistence type="predicted"/>
<feature type="compositionally biased region" description="Pro residues" evidence="1">
    <location>
        <begin position="41"/>
        <end position="53"/>
    </location>
</feature>
<reference evidence="2" key="1">
    <citation type="submission" date="2021-01" db="EMBL/GenBank/DDBJ databases">
        <authorList>
            <person name="Corre E."/>
            <person name="Pelletier E."/>
            <person name="Niang G."/>
            <person name="Scheremetjew M."/>
            <person name="Finn R."/>
            <person name="Kale V."/>
            <person name="Holt S."/>
            <person name="Cochrane G."/>
            <person name="Meng A."/>
            <person name="Brown T."/>
            <person name="Cohen L."/>
        </authorList>
    </citation>
    <scope>NUCLEOTIDE SEQUENCE</scope>
    <source>
        <strain evidence="2">Isolate 1302-5</strain>
    </source>
</reference>
<evidence type="ECO:0000256" key="1">
    <source>
        <dbReference type="SAM" id="MobiDB-lite"/>
    </source>
</evidence>
<gene>
    <name evidence="2" type="ORF">OAUR00152_LOCUS11545</name>
</gene>
<feature type="compositionally biased region" description="Basic and acidic residues" evidence="1">
    <location>
        <begin position="59"/>
        <end position="73"/>
    </location>
</feature>